<keyword evidence="2" id="KW-1185">Reference proteome</keyword>
<dbReference type="RefSeq" id="WP_106228031.1">
    <property type="nucleotide sequence ID" value="NZ_PVTV01000015.1"/>
</dbReference>
<dbReference type="Proteomes" id="UP000238308">
    <property type="component" value="Unassembled WGS sequence"/>
</dbReference>
<comment type="caution">
    <text evidence="1">The sequence shown here is derived from an EMBL/GenBank/DDBJ whole genome shotgun (WGS) entry which is preliminary data.</text>
</comment>
<gene>
    <name evidence="1" type="ORF">BCM14_2182</name>
</gene>
<name>A0A2T0XDN6_9BURK</name>
<accession>A0A2T0XDN6</accession>
<evidence type="ECO:0000313" key="1">
    <source>
        <dbReference type="EMBL" id="PRY97043.1"/>
    </source>
</evidence>
<reference evidence="1 2" key="1">
    <citation type="submission" date="2018-03" db="EMBL/GenBank/DDBJ databases">
        <title>Genomic Encyclopedia of Type Strains, Phase III (KMG-III): the genomes of soil and plant-associated and newly described type strains.</title>
        <authorList>
            <person name="Whitman W."/>
        </authorList>
    </citation>
    <scope>NUCLEOTIDE SEQUENCE [LARGE SCALE GENOMIC DNA]</scope>
    <source>
        <strain evidence="1 2">MWH-P2sevCIIIb</strain>
    </source>
</reference>
<sequence length="82" mass="8628">MKVDFYPNPQQFSNLQTKNIPNVPDPMAANQSQVQKATIPAAQAAGSPSASVYLSAAANHTVDLLQQPKTVTGYNAKGNAIS</sequence>
<protein>
    <submittedName>
        <fullName evidence="1">Uncharacterized protein</fullName>
    </submittedName>
</protein>
<proteinExistence type="predicted"/>
<dbReference type="EMBL" id="PVTV01000015">
    <property type="protein sequence ID" value="PRY97043.1"/>
    <property type="molecule type" value="Genomic_DNA"/>
</dbReference>
<dbReference type="AlphaFoldDB" id="A0A2T0XDN6"/>
<evidence type="ECO:0000313" key="2">
    <source>
        <dbReference type="Proteomes" id="UP000238308"/>
    </source>
</evidence>
<organism evidence="1 2">
    <name type="scientific">Jezberella montanilacus</name>
    <dbReference type="NCBI Taxonomy" id="323426"/>
    <lineage>
        <taxon>Bacteria</taxon>
        <taxon>Pseudomonadati</taxon>
        <taxon>Pseudomonadota</taxon>
        <taxon>Betaproteobacteria</taxon>
        <taxon>Burkholderiales</taxon>
        <taxon>Alcaligenaceae</taxon>
        <taxon>Jezberella</taxon>
    </lineage>
</organism>